<dbReference type="AlphaFoldDB" id="A0A0F8DWE5"/>
<dbReference type="GO" id="GO:0003676">
    <property type="term" value="F:nucleic acid binding"/>
    <property type="evidence" value="ECO:0007669"/>
    <property type="project" value="InterPro"/>
</dbReference>
<dbReference type="EMBL" id="JJPA01000143">
    <property type="protein sequence ID" value="KKG31906.1"/>
    <property type="molecule type" value="Genomic_DNA"/>
</dbReference>
<dbReference type="GO" id="GO:0016818">
    <property type="term" value="F:hydrolase activity, acting on acid anhydrides, in phosphorus-containing anhydrides"/>
    <property type="evidence" value="ECO:0007669"/>
    <property type="project" value="InterPro"/>
</dbReference>
<evidence type="ECO:0000313" key="2">
    <source>
        <dbReference type="EMBL" id="KKG31906.1"/>
    </source>
</evidence>
<feature type="domain" description="ATP-dependent helicase C-terminal" evidence="1">
    <location>
        <begin position="12"/>
        <end position="51"/>
    </location>
</feature>
<accession>A0A0F8DWE5</accession>
<comment type="caution">
    <text evidence="2">The sequence shown here is derived from an EMBL/GenBank/DDBJ whole genome shotgun (WGS) entry which is preliminary data.</text>
</comment>
<dbReference type="RefSeq" id="WP_048044253.1">
    <property type="nucleotide sequence ID" value="NZ_JJPA01000143.1"/>
</dbReference>
<proteinExistence type="predicted"/>
<sequence length="98" mass="11727">MLTSAQTRSLFRNNIFYKYRTAISVCQSIGRSIRSEEDWAYTFTLDSRFPKYISDHRNLINESVSFYEKRIPDFPSEKSIQKLKNEIFRNLPLSTTRY</sequence>
<dbReference type="PATRIC" id="fig|2209.61.peg.1647"/>
<dbReference type="Proteomes" id="UP000034399">
    <property type="component" value="Unassembled WGS sequence"/>
</dbReference>
<dbReference type="InterPro" id="IPR027417">
    <property type="entry name" value="P-loop_NTPase"/>
</dbReference>
<name>A0A0F8DWE5_METMZ</name>
<gene>
    <name evidence="2" type="ORF">DU52_07520</name>
</gene>
<dbReference type="GO" id="GO:0004386">
    <property type="term" value="F:helicase activity"/>
    <property type="evidence" value="ECO:0007669"/>
    <property type="project" value="InterPro"/>
</dbReference>
<protein>
    <recommendedName>
        <fullName evidence="1">ATP-dependent helicase C-terminal domain-containing protein</fullName>
    </recommendedName>
</protein>
<dbReference type="GO" id="GO:0005524">
    <property type="term" value="F:ATP binding"/>
    <property type="evidence" value="ECO:0007669"/>
    <property type="project" value="InterPro"/>
</dbReference>
<dbReference type="InterPro" id="IPR006555">
    <property type="entry name" value="ATP-dep_Helicase_C"/>
</dbReference>
<evidence type="ECO:0000313" key="3">
    <source>
        <dbReference type="Proteomes" id="UP000034399"/>
    </source>
</evidence>
<dbReference type="Gene3D" id="3.40.50.300">
    <property type="entry name" value="P-loop containing nucleotide triphosphate hydrolases"/>
    <property type="match status" value="1"/>
</dbReference>
<evidence type="ECO:0000259" key="1">
    <source>
        <dbReference type="Pfam" id="PF13307"/>
    </source>
</evidence>
<dbReference type="Pfam" id="PF13307">
    <property type="entry name" value="Helicase_C_2"/>
    <property type="match status" value="1"/>
</dbReference>
<reference evidence="2 3" key="1">
    <citation type="journal article" date="2015" name="ISME J.">
        <title>Genomic and phenotypic differentiation among Methanosarcina mazei populations from Columbia River sediment.</title>
        <authorList>
            <person name="Youngblut N.D."/>
            <person name="Wirth J.S."/>
            <person name="Henriksen J.R."/>
            <person name="Smith M."/>
            <person name="Simon H."/>
            <person name="Metcalf W.W."/>
            <person name="Whitaker R.J."/>
        </authorList>
    </citation>
    <scope>NUCLEOTIDE SEQUENCE [LARGE SCALE GENOMIC DNA]</scope>
    <source>
        <strain evidence="2 3">3.F.A.1A.1</strain>
    </source>
</reference>
<dbReference type="GO" id="GO:0006139">
    <property type="term" value="P:nucleobase-containing compound metabolic process"/>
    <property type="evidence" value="ECO:0007669"/>
    <property type="project" value="InterPro"/>
</dbReference>
<organism evidence="2 3">
    <name type="scientific">Methanosarcina mazei</name>
    <name type="common">Methanosarcina frisia</name>
    <dbReference type="NCBI Taxonomy" id="2209"/>
    <lineage>
        <taxon>Archaea</taxon>
        <taxon>Methanobacteriati</taxon>
        <taxon>Methanobacteriota</taxon>
        <taxon>Stenosarchaea group</taxon>
        <taxon>Methanomicrobia</taxon>
        <taxon>Methanosarcinales</taxon>
        <taxon>Methanosarcinaceae</taxon>
        <taxon>Methanosarcina</taxon>
    </lineage>
</organism>